<name>A0ABP7F4E4_9MICO</name>
<accession>A0ABP7F4E4</accession>
<reference evidence="2" key="1">
    <citation type="journal article" date="2019" name="Int. J. Syst. Evol. Microbiol.">
        <title>The Global Catalogue of Microorganisms (GCM) 10K type strain sequencing project: providing services to taxonomists for standard genome sequencing and annotation.</title>
        <authorList>
            <consortium name="The Broad Institute Genomics Platform"/>
            <consortium name="The Broad Institute Genome Sequencing Center for Infectious Disease"/>
            <person name="Wu L."/>
            <person name="Ma J."/>
        </authorList>
    </citation>
    <scope>NUCLEOTIDE SEQUENCE [LARGE SCALE GENOMIC DNA]</scope>
    <source>
        <strain evidence="2">JCM 16949</strain>
    </source>
</reference>
<comment type="caution">
    <text evidence="1">The sequence shown here is derived from an EMBL/GenBank/DDBJ whole genome shotgun (WGS) entry which is preliminary data.</text>
</comment>
<dbReference type="Pfam" id="PF16154">
    <property type="entry name" value="DUF4862"/>
    <property type="match status" value="1"/>
</dbReference>
<evidence type="ECO:0000313" key="1">
    <source>
        <dbReference type="EMBL" id="GAA3728097.1"/>
    </source>
</evidence>
<dbReference type="EMBL" id="BAABAE010000001">
    <property type="protein sequence ID" value="GAA3728097.1"/>
    <property type="molecule type" value="Genomic_DNA"/>
</dbReference>
<dbReference type="RefSeq" id="WP_344752659.1">
    <property type="nucleotide sequence ID" value="NZ_BAABAE010000001.1"/>
</dbReference>
<dbReference type="Proteomes" id="UP001501004">
    <property type="component" value="Unassembled WGS sequence"/>
</dbReference>
<keyword evidence="2" id="KW-1185">Reference proteome</keyword>
<organism evidence="1 2">
    <name type="scientific">Leifsonella bigeumensis</name>
    <dbReference type="NCBI Taxonomy" id="433643"/>
    <lineage>
        <taxon>Bacteria</taxon>
        <taxon>Bacillati</taxon>
        <taxon>Actinomycetota</taxon>
        <taxon>Actinomycetes</taxon>
        <taxon>Micrococcales</taxon>
        <taxon>Microbacteriaceae</taxon>
        <taxon>Leifsonella</taxon>
    </lineage>
</organism>
<sequence>MGLIVGAYAASPAHAVWDPALEGEFFAGLGGLSGIRGLELPWLGSVHPHDDAWLLDNVPRRFENVITDIGATVKALSHDRGFGLASTDADGRSAAIAMARRLCDDVRRIMDGVGPASVLAVELHSAPLAHSGSADALAASLAEVASWDWAGTALVVEHCDAEVAGRLPEKGYLSLEAELRAIRLSGVDIGMSLNWGRSVIELRDAQRVVEHIDAAVDAGVLRGLIFSGAAATACAFGPAWIDAHLPPAPTVYFPSGERASLLTFDHVREGIGRAGSIDWLGFKFGVRPESAGVEERIAMVANAVRGIGSPADRPSSQAHPLIVP</sequence>
<protein>
    <submittedName>
        <fullName evidence="1">DUF4862 family protein</fullName>
    </submittedName>
</protein>
<gene>
    <name evidence="1" type="ORF">GCM10022239_01120</name>
</gene>
<evidence type="ECO:0000313" key="2">
    <source>
        <dbReference type="Proteomes" id="UP001501004"/>
    </source>
</evidence>
<proteinExistence type="predicted"/>
<dbReference type="InterPro" id="IPR032344">
    <property type="entry name" value="DUF4862"/>
</dbReference>